<feature type="transmembrane region" description="Helical" evidence="5">
    <location>
        <begin position="125"/>
        <end position="146"/>
    </location>
</feature>
<evidence type="ECO:0000256" key="1">
    <source>
        <dbReference type="ARBA" id="ARBA00004141"/>
    </source>
</evidence>
<dbReference type="EMBL" id="BAAAQD010000009">
    <property type="protein sequence ID" value="GAA1525582.1"/>
    <property type="molecule type" value="Genomic_DNA"/>
</dbReference>
<keyword evidence="7" id="KW-1185">Reference proteome</keyword>
<proteinExistence type="predicted"/>
<dbReference type="InterPro" id="IPR045863">
    <property type="entry name" value="CorA_TM1_TM2"/>
</dbReference>
<evidence type="ECO:0000256" key="4">
    <source>
        <dbReference type="ARBA" id="ARBA00023136"/>
    </source>
</evidence>
<feature type="transmembrane region" description="Helical" evidence="5">
    <location>
        <begin position="96"/>
        <end position="119"/>
    </location>
</feature>
<sequence length="152" mass="17023">MCDRARMDIRVIRSGTVQVRHGLLAVRTMAALGGEIYGRMATLSRDQRDEHSIIDIVDQFNRVRSVADGEREYLQGVIEFYQARTETKMTIAAERLAVIAAVTLPITALSSVLGMNLIVSDHTRWPHLIAVLVIMVVMSGTLLGWAKRQGWF</sequence>
<keyword evidence="3 5" id="KW-1133">Transmembrane helix</keyword>
<evidence type="ECO:0000313" key="7">
    <source>
        <dbReference type="Proteomes" id="UP001501470"/>
    </source>
</evidence>
<evidence type="ECO:0000313" key="6">
    <source>
        <dbReference type="EMBL" id="GAA1525582.1"/>
    </source>
</evidence>
<comment type="subcellular location">
    <subcellularLocation>
        <location evidence="1">Membrane</location>
        <topology evidence="1">Multi-pass membrane protein</topology>
    </subcellularLocation>
</comment>
<reference evidence="6 7" key="1">
    <citation type="journal article" date="2019" name="Int. J. Syst. Evol. Microbiol.">
        <title>The Global Catalogue of Microorganisms (GCM) 10K type strain sequencing project: providing services to taxonomists for standard genome sequencing and annotation.</title>
        <authorList>
            <consortium name="The Broad Institute Genomics Platform"/>
            <consortium name="The Broad Institute Genome Sequencing Center for Infectious Disease"/>
            <person name="Wu L."/>
            <person name="Ma J."/>
        </authorList>
    </citation>
    <scope>NUCLEOTIDE SEQUENCE [LARGE SCALE GENOMIC DNA]</scope>
    <source>
        <strain evidence="6 7">JCM 15933</strain>
    </source>
</reference>
<evidence type="ECO:0000256" key="3">
    <source>
        <dbReference type="ARBA" id="ARBA00022989"/>
    </source>
</evidence>
<keyword evidence="2 5" id="KW-0812">Transmembrane</keyword>
<accession>A0ABN2ATN1</accession>
<name>A0ABN2ATN1_9ACTN</name>
<comment type="caution">
    <text evidence="6">The sequence shown here is derived from an EMBL/GenBank/DDBJ whole genome shotgun (WGS) entry which is preliminary data.</text>
</comment>
<organism evidence="6 7">
    <name type="scientific">Dactylosporangium maewongense</name>
    <dbReference type="NCBI Taxonomy" id="634393"/>
    <lineage>
        <taxon>Bacteria</taxon>
        <taxon>Bacillati</taxon>
        <taxon>Actinomycetota</taxon>
        <taxon>Actinomycetes</taxon>
        <taxon>Micromonosporales</taxon>
        <taxon>Micromonosporaceae</taxon>
        <taxon>Dactylosporangium</taxon>
    </lineage>
</organism>
<evidence type="ECO:0000256" key="5">
    <source>
        <dbReference type="SAM" id="Phobius"/>
    </source>
</evidence>
<dbReference type="InterPro" id="IPR002523">
    <property type="entry name" value="MgTranspt_CorA/ZnTranspt_ZntB"/>
</dbReference>
<dbReference type="Proteomes" id="UP001501470">
    <property type="component" value="Unassembled WGS sequence"/>
</dbReference>
<gene>
    <name evidence="6" type="ORF">GCM10009827_047880</name>
</gene>
<evidence type="ECO:0000256" key="2">
    <source>
        <dbReference type="ARBA" id="ARBA00022692"/>
    </source>
</evidence>
<protein>
    <submittedName>
        <fullName evidence="6">Uncharacterized protein</fullName>
    </submittedName>
</protein>
<dbReference type="SUPFAM" id="SSF144083">
    <property type="entry name" value="Magnesium transport protein CorA, transmembrane region"/>
    <property type="match status" value="1"/>
</dbReference>
<keyword evidence="4 5" id="KW-0472">Membrane</keyword>
<dbReference type="Gene3D" id="1.20.58.340">
    <property type="entry name" value="Magnesium transport protein CorA, transmembrane region"/>
    <property type="match status" value="1"/>
</dbReference>
<dbReference type="Pfam" id="PF01544">
    <property type="entry name" value="CorA"/>
    <property type="match status" value="1"/>
</dbReference>